<keyword evidence="12" id="KW-1185">Reference proteome</keyword>
<dbReference type="GO" id="GO:0043093">
    <property type="term" value="P:FtsZ-dependent cytokinesis"/>
    <property type="evidence" value="ECO:0007669"/>
    <property type="project" value="UniProtKB-UniRule"/>
</dbReference>
<dbReference type="GO" id="GO:0032153">
    <property type="term" value="C:cell division site"/>
    <property type="evidence" value="ECO:0007669"/>
    <property type="project" value="UniProtKB-UniRule"/>
</dbReference>
<feature type="coiled-coil region" evidence="10">
    <location>
        <begin position="54"/>
        <end position="81"/>
    </location>
</feature>
<reference evidence="11 12" key="1">
    <citation type="submission" date="2015-02" db="EMBL/GenBank/DDBJ databases">
        <title>Complete genome sequence of Kangiella geojedonensis strain YCS-5T.</title>
        <authorList>
            <person name="Kim K.M."/>
        </authorList>
    </citation>
    <scope>NUCLEOTIDE SEQUENCE [LARGE SCALE GENOMIC DNA]</scope>
    <source>
        <strain evidence="11 12">YCS-5</strain>
    </source>
</reference>
<dbReference type="PANTHER" id="PTHR37479">
    <property type="entry name" value="CELL DIVISION PROTEIN FTSL"/>
    <property type="match status" value="1"/>
</dbReference>
<evidence type="ECO:0000256" key="9">
    <source>
        <dbReference type="NCBIfam" id="TIGR02209"/>
    </source>
</evidence>
<keyword evidence="10" id="KW-0175">Coiled coil</keyword>
<keyword evidence="8" id="KW-0997">Cell inner membrane</keyword>
<dbReference type="Proteomes" id="UP000034071">
    <property type="component" value="Chromosome"/>
</dbReference>
<keyword evidence="5 8" id="KW-1133">Transmembrane helix</keyword>
<dbReference type="PANTHER" id="PTHR37479:SF1">
    <property type="entry name" value="CELL DIVISION PROTEIN FTSL"/>
    <property type="match status" value="1"/>
</dbReference>
<dbReference type="InterPro" id="IPR011922">
    <property type="entry name" value="Cell_div_FtsL"/>
</dbReference>
<dbReference type="HAMAP" id="MF_00910">
    <property type="entry name" value="FtsL"/>
    <property type="match status" value="1"/>
</dbReference>
<evidence type="ECO:0000256" key="8">
    <source>
        <dbReference type="HAMAP-Rule" id="MF_00910"/>
    </source>
</evidence>
<dbReference type="Pfam" id="PF04999">
    <property type="entry name" value="FtsL"/>
    <property type="match status" value="1"/>
</dbReference>
<evidence type="ECO:0000256" key="2">
    <source>
        <dbReference type="ARBA" id="ARBA00022475"/>
    </source>
</evidence>
<evidence type="ECO:0000256" key="7">
    <source>
        <dbReference type="ARBA" id="ARBA00023306"/>
    </source>
</evidence>
<accession>A0A0F6TRD4</accession>
<gene>
    <name evidence="8" type="primary">ftsL</name>
    <name evidence="11" type="ORF">TQ33_1705</name>
</gene>
<comment type="similarity">
    <text evidence="8">Belongs to the FtsL family.</text>
</comment>
<comment type="subcellular location">
    <subcellularLocation>
        <location evidence="8">Cell inner membrane</location>
        <topology evidence="8">Single-pass type II membrane protein</topology>
    </subcellularLocation>
    <subcellularLocation>
        <location evidence="1">Cell membrane</location>
        <topology evidence="1">Single-pass type II membrane protein</topology>
    </subcellularLocation>
    <text evidence="8">Localizes to the division septum where it forms a ring structure.</text>
</comment>
<dbReference type="GO" id="GO:0005886">
    <property type="term" value="C:plasma membrane"/>
    <property type="evidence" value="ECO:0007669"/>
    <property type="project" value="UniProtKB-SubCell"/>
</dbReference>
<protein>
    <recommendedName>
        <fullName evidence="8 9">Cell division protein FtsL</fullName>
    </recommendedName>
</protein>
<comment type="function">
    <text evidence="8">Essential cell division protein. May link together the upstream cell division proteins, which are predominantly cytoplasmic, with the downstream cell division proteins, which are predominantly periplasmic.</text>
</comment>
<proteinExistence type="inferred from homology"/>
<keyword evidence="7 8" id="KW-0131">Cell cycle</keyword>
<feature type="transmembrane region" description="Helical" evidence="8">
    <location>
        <begin position="38"/>
        <end position="56"/>
    </location>
</feature>
<name>A0A0F6TRD4_9GAMM</name>
<evidence type="ECO:0000256" key="10">
    <source>
        <dbReference type="SAM" id="Coils"/>
    </source>
</evidence>
<organism evidence="11 12">
    <name type="scientific">Kangiella geojedonensis</name>
    <dbReference type="NCBI Taxonomy" id="914150"/>
    <lineage>
        <taxon>Bacteria</taxon>
        <taxon>Pseudomonadati</taxon>
        <taxon>Pseudomonadota</taxon>
        <taxon>Gammaproteobacteria</taxon>
        <taxon>Kangiellales</taxon>
        <taxon>Kangiellaceae</taxon>
        <taxon>Kangiella</taxon>
    </lineage>
</organism>
<keyword evidence="2 8" id="KW-1003">Cell membrane</keyword>
<dbReference type="KEGG" id="kge:TQ33_1705"/>
<dbReference type="NCBIfam" id="TIGR02209">
    <property type="entry name" value="ftsL_broad"/>
    <property type="match status" value="1"/>
</dbReference>
<keyword evidence="6 8" id="KW-0472">Membrane</keyword>
<evidence type="ECO:0000313" key="11">
    <source>
        <dbReference type="EMBL" id="AKE52647.1"/>
    </source>
</evidence>
<evidence type="ECO:0000256" key="1">
    <source>
        <dbReference type="ARBA" id="ARBA00004401"/>
    </source>
</evidence>
<keyword evidence="3 8" id="KW-0132">Cell division</keyword>
<sequence length="127" mass="14615">MSKSSLSKSKSRADKKKVKETNSLWPFYSLMAAFARRFGVITLGVIVVISAITVAYQTHQLRQATIELKKLQDEQTALDLQWQKLRLEQSALSDHSRIEQLAEQQLEMKHTDNDDEIIMKPALRDKE</sequence>
<dbReference type="HOGENOM" id="CLU_156524_1_0_6"/>
<dbReference type="EMBL" id="CP010975">
    <property type="protein sequence ID" value="AKE52647.1"/>
    <property type="molecule type" value="Genomic_DNA"/>
</dbReference>
<evidence type="ECO:0000256" key="3">
    <source>
        <dbReference type="ARBA" id="ARBA00022618"/>
    </source>
</evidence>
<dbReference type="STRING" id="914150.TQ33_1705"/>
<evidence type="ECO:0000313" key="12">
    <source>
        <dbReference type="Proteomes" id="UP000034071"/>
    </source>
</evidence>
<keyword evidence="4 8" id="KW-0812">Transmembrane</keyword>
<evidence type="ECO:0000256" key="5">
    <source>
        <dbReference type="ARBA" id="ARBA00022989"/>
    </source>
</evidence>
<dbReference type="AlphaFoldDB" id="A0A0F6TRD4"/>
<evidence type="ECO:0000256" key="4">
    <source>
        <dbReference type="ARBA" id="ARBA00022692"/>
    </source>
</evidence>
<comment type="subunit">
    <text evidence="8">Part of a complex composed of FtsB, FtsL and FtsQ.</text>
</comment>
<evidence type="ECO:0000256" key="6">
    <source>
        <dbReference type="ARBA" id="ARBA00023136"/>
    </source>
</evidence>